<keyword evidence="5" id="KW-1185">Reference proteome</keyword>
<comment type="subcellular location">
    <subcellularLocation>
        <location evidence="1">Cell membrane</location>
        <topology evidence="1">Peripheral membrane protein</topology>
    </subcellularLocation>
</comment>
<evidence type="ECO:0000313" key="5">
    <source>
        <dbReference type="Proteomes" id="UP000736583"/>
    </source>
</evidence>
<dbReference type="InterPro" id="IPR003439">
    <property type="entry name" value="ABC_transporter-like_ATP-bd"/>
</dbReference>
<dbReference type="InterPro" id="IPR017871">
    <property type="entry name" value="ABC_transporter-like_CS"/>
</dbReference>
<protein>
    <submittedName>
        <fullName evidence="4">ATP-binding cassette domain-containing protein</fullName>
    </submittedName>
</protein>
<evidence type="ECO:0000256" key="2">
    <source>
        <dbReference type="ARBA" id="ARBA00022448"/>
    </source>
</evidence>
<dbReference type="EMBL" id="JAHLQL010000005">
    <property type="protein sequence ID" value="MBU5592749.1"/>
    <property type="molecule type" value="Genomic_DNA"/>
</dbReference>
<keyword evidence="4" id="KW-0067">ATP-binding</keyword>
<comment type="caution">
    <text evidence="4">The sequence shown here is derived from an EMBL/GenBank/DDBJ whole genome shotgun (WGS) entry which is preliminary data.</text>
</comment>
<keyword evidence="2" id="KW-0813">Transport</keyword>
<accession>A0ABS6F4G8</accession>
<dbReference type="CDD" id="cd03225">
    <property type="entry name" value="ABC_cobalt_CbiO_domain1"/>
    <property type="match status" value="1"/>
</dbReference>
<dbReference type="PROSITE" id="PS50893">
    <property type="entry name" value="ABC_TRANSPORTER_2"/>
    <property type="match status" value="1"/>
</dbReference>
<evidence type="ECO:0000259" key="3">
    <source>
        <dbReference type="PROSITE" id="PS50893"/>
    </source>
</evidence>
<evidence type="ECO:0000256" key="1">
    <source>
        <dbReference type="ARBA" id="ARBA00004202"/>
    </source>
</evidence>
<dbReference type="SMART" id="SM00382">
    <property type="entry name" value="AAA"/>
    <property type="match status" value="1"/>
</dbReference>
<feature type="domain" description="ABC transporter" evidence="3">
    <location>
        <begin position="4"/>
        <end position="216"/>
    </location>
</feature>
<dbReference type="RefSeq" id="WP_216457487.1">
    <property type="nucleotide sequence ID" value="NZ_JAHLQL010000005.1"/>
</dbReference>
<dbReference type="Pfam" id="PF00005">
    <property type="entry name" value="ABC_tran"/>
    <property type="match status" value="1"/>
</dbReference>
<sequence length="218" mass="24777">MSLLAMNGVTYEDKGNTIINNFNLEVEKEDYISIVGPSGSGKSTILKLFASLISPSKGDIYFKGEDYINSSPYDLRKNITYCFQTPVLFGNTVIDNFKFPYDVRKKDMDTYRINYLLNLFGFSESMLHKSIHKLSGGEKQRIALIRSIIFEPEVLLLDEVTSALDAENTKIVESVIQKLNLEGMTILWVTHNLEQSRKYANKLLTVEKGTLKDLEVIK</sequence>
<organism evidence="4 5">
    <name type="scientific">Clostridium simiarum</name>
    <dbReference type="NCBI Taxonomy" id="2841506"/>
    <lineage>
        <taxon>Bacteria</taxon>
        <taxon>Bacillati</taxon>
        <taxon>Bacillota</taxon>
        <taxon>Clostridia</taxon>
        <taxon>Eubacteriales</taxon>
        <taxon>Clostridiaceae</taxon>
        <taxon>Clostridium</taxon>
    </lineage>
</organism>
<keyword evidence="4" id="KW-0547">Nucleotide-binding</keyword>
<dbReference type="PANTHER" id="PTHR43423">
    <property type="entry name" value="ABC TRANSPORTER I FAMILY MEMBER 17"/>
    <property type="match status" value="1"/>
</dbReference>
<proteinExistence type="predicted"/>
<dbReference type="PROSITE" id="PS00211">
    <property type="entry name" value="ABC_TRANSPORTER_1"/>
    <property type="match status" value="1"/>
</dbReference>
<evidence type="ECO:0000313" key="4">
    <source>
        <dbReference type="EMBL" id="MBU5592749.1"/>
    </source>
</evidence>
<dbReference type="InterPro" id="IPR003593">
    <property type="entry name" value="AAA+_ATPase"/>
</dbReference>
<reference evidence="4 5" key="1">
    <citation type="submission" date="2021-06" db="EMBL/GenBank/DDBJ databases">
        <authorList>
            <person name="Sun Q."/>
            <person name="Li D."/>
        </authorList>
    </citation>
    <scope>NUCLEOTIDE SEQUENCE [LARGE SCALE GENOMIC DNA]</scope>
    <source>
        <strain evidence="4 5">MSJ-4</strain>
    </source>
</reference>
<name>A0ABS6F4G8_9CLOT</name>
<dbReference type="GO" id="GO:0005524">
    <property type="term" value="F:ATP binding"/>
    <property type="evidence" value="ECO:0007669"/>
    <property type="project" value="UniProtKB-KW"/>
</dbReference>
<dbReference type="InterPro" id="IPR015856">
    <property type="entry name" value="ABC_transpr_CbiO/EcfA_su"/>
</dbReference>
<dbReference type="PANTHER" id="PTHR43423:SF1">
    <property type="entry name" value="ABC TRANSPORTER I FAMILY MEMBER 17"/>
    <property type="match status" value="1"/>
</dbReference>
<gene>
    <name evidence="4" type="ORF">KQI89_13415</name>
</gene>
<dbReference type="Proteomes" id="UP000736583">
    <property type="component" value="Unassembled WGS sequence"/>
</dbReference>